<reference evidence="3 4" key="1">
    <citation type="submission" date="2016-11" db="EMBL/GenBank/DDBJ databases">
        <title>Rahnella oryzae sp. nov., isolated from rice root.</title>
        <authorList>
            <person name="Zhang X.-X."/>
            <person name="Zhang J."/>
        </authorList>
    </citation>
    <scope>NUCLEOTIDE SEQUENCE [LARGE SCALE GENOMIC DNA]</scope>
    <source>
        <strain evidence="3 4">J11-6</strain>
    </source>
</reference>
<gene>
    <name evidence="3" type="ORF">BMI79_06005</name>
</gene>
<name>A0A1S8CMB4_9GAMM</name>
<dbReference type="AlphaFoldDB" id="A0A1S8CMB4"/>
<sequence length="132" mass="14474">MGRDEMKKIFAVVLLASLLTGCASSAGNENLHKETQASIKSKIKEGVTTKAEVKGILGSPDNVSFTDKKNEIWKYEYVEATVAGESYIPFYGLFHNGMKGTQKDLAVIFNGDVVEKYTMSESPLETKTGWAD</sequence>
<dbReference type="EMBL" id="MOXD01000003">
    <property type="protein sequence ID" value="OMQ24390.1"/>
    <property type="molecule type" value="Genomic_DNA"/>
</dbReference>
<dbReference type="Gene3D" id="3.30.1450.10">
    <property type="match status" value="1"/>
</dbReference>
<dbReference type="Proteomes" id="UP000216021">
    <property type="component" value="Unassembled WGS sequence"/>
</dbReference>
<evidence type="ECO:0000256" key="2">
    <source>
        <dbReference type="SAM" id="SignalP"/>
    </source>
</evidence>
<evidence type="ECO:0008006" key="5">
    <source>
        <dbReference type="Google" id="ProtNLM"/>
    </source>
</evidence>
<comment type="caution">
    <text evidence="3">The sequence shown here is derived from an EMBL/GenBank/DDBJ whole genome shotgun (WGS) entry which is preliminary data.</text>
</comment>
<keyword evidence="1 2" id="KW-0732">Signal</keyword>
<feature type="chain" id="PRO_5013317937" description="Lipoprotein SmpA/OmlA domain-containing protein" evidence="2">
    <location>
        <begin position="27"/>
        <end position="132"/>
    </location>
</feature>
<accession>A0A1S8CMB4</accession>
<protein>
    <recommendedName>
        <fullName evidence="5">Lipoprotein SmpA/OmlA domain-containing protein</fullName>
    </recommendedName>
</protein>
<dbReference type="InterPro" id="IPR037873">
    <property type="entry name" value="BamE-like"/>
</dbReference>
<evidence type="ECO:0000313" key="3">
    <source>
        <dbReference type="EMBL" id="OMQ24390.1"/>
    </source>
</evidence>
<feature type="signal peptide" evidence="2">
    <location>
        <begin position="1"/>
        <end position="26"/>
    </location>
</feature>
<proteinExistence type="predicted"/>
<dbReference type="PROSITE" id="PS51257">
    <property type="entry name" value="PROKAR_LIPOPROTEIN"/>
    <property type="match status" value="1"/>
</dbReference>
<evidence type="ECO:0000313" key="4">
    <source>
        <dbReference type="Proteomes" id="UP000216021"/>
    </source>
</evidence>
<evidence type="ECO:0000256" key="1">
    <source>
        <dbReference type="ARBA" id="ARBA00022729"/>
    </source>
</evidence>
<organism evidence="3 4">
    <name type="scientific">Serratia oryzae</name>
    <dbReference type="NCBI Taxonomy" id="2034155"/>
    <lineage>
        <taxon>Bacteria</taxon>
        <taxon>Pseudomonadati</taxon>
        <taxon>Pseudomonadota</taxon>
        <taxon>Gammaproteobacteria</taxon>
        <taxon>Enterobacterales</taxon>
        <taxon>Yersiniaceae</taxon>
        <taxon>Serratia</taxon>
    </lineage>
</organism>
<keyword evidence="4" id="KW-1185">Reference proteome</keyword>